<dbReference type="Gene3D" id="1.10.260.40">
    <property type="entry name" value="lambda repressor-like DNA-binding domains"/>
    <property type="match status" value="1"/>
</dbReference>
<dbReference type="SMART" id="SM00530">
    <property type="entry name" value="HTH_XRE"/>
    <property type="match status" value="1"/>
</dbReference>
<dbReference type="SUPFAM" id="SSF47413">
    <property type="entry name" value="lambda repressor-like DNA-binding domains"/>
    <property type="match status" value="1"/>
</dbReference>
<dbReference type="AlphaFoldDB" id="A0A1Z4JMD3"/>
<evidence type="ECO:0000313" key="2">
    <source>
        <dbReference type="EMBL" id="BAY57777.1"/>
    </source>
</evidence>
<dbReference type="PROSITE" id="PS50943">
    <property type="entry name" value="HTH_CROC1"/>
    <property type="match status" value="1"/>
</dbReference>
<feature type="domain" description="HTH cro/C1-type" evidence="1">
    <location>
        <begin position="17"/>
        <end position="72"/>
    </location>
</feature>
<sequence length="95" mass="10506">MSDNMEVNTSVRGNAGLKALREKAGLNRSQMAKAVGVSPRMWQRYENEGRLPDKIDFVLKVSVLAETPVDEVLKAIGFEFPDRNALLAETENAEA</sequence>
<dbReference type="Proteomes" id="UP000217895">
    <property type="component" value="Chromosome"/>
</dbReference>
<evidence type="ECO:0000259" key="1">
    <source>
        <dbReference type="PROSITE" id="PS50943"/>
    </source>
</evidence>
<proteinExistence type="predicted"/>
<evidence type="ECO:0000313" key="3">
    <source>
        <dbReference type="Proteomes" id="UP000217895"/>
    </source>
</evidence>
<dbReference type="CDD" id="cd00093">
    <property type="entry name" value="HTH_XRE"/>
    <property type="match status" value="1"/>
</dbReference>
<name>A0A1Z4JMD3_LEPBY</name>
<keyword evidence="3" id="KW-1185">Reference proteome</keyword>
<dbReference type="Pfam" id="PF13560">
    <property type="entry name" value="HTH_31"/>
    <property type="match status" value="1"/>
</dbReference>
<dbReference type="EMBL" id="AP018203">
    <property type="protein sequence ID" value="BAY57777.1"/>
    <property type="molecule type" value="Genomic_DNA"/>
</dbReference>
<organism evidence="2 3">
    <name type="scientific">Leptolyngbya boryana NIES-2135</name>
    <dbReference type="NCBI Taxonomy" id="1973484"/>
    <lineage>
        <taxon>Bacteria</taxon>
        <taxon>Bacillati</taxon>
        <taxon>Cyanobacteriota</taxon>
        <taxon>Cyanophyceae</taxon>
        <taxon>Leptolyngbyales</taxon>
        <taxon>Leptolyngbyaceae</taxon>
        <taxon>Leptolyngbya group</taxon>
        <taxon>Leptolyngbya</taxon>
    </lineage>
</organism>
<dbReference type="GO" id="GO:0003677">
    <property type="term" value="F:DNA binding"/>
    <property type="evidence" value="ECO:0007669"/>
    <property type="project" value="InterPro"/>
</dbReference>
<reference evidence="2 3" key="1">
    <citation type="submission" date="2017-06" db="EMBL/GenBank/DDBJ databases">
        <title>Genome sequencing of cyanobaciteial culture collection at National Institute for Environmental Studies (NIES).</title>
        <authorList>
            <person name="Hirose Y."/>
            <person name="Shimura Y."/>
            <person name="Fujisawa T."/>
            <person name="Nakamura Y."/>
            <person name="Kawachi M."/>
        </authorList>
    </citation>
    <scope>NUCLEOTIDE SEQUENCE [LARGE SCALE GENOMIC DNA]</scope>
    <source>
        <strain evidence="2 3">NIES-2135</strain>
    </source>
</reference>
<protein>
    <recommendedName>
        <fullName evidence="1">HTH cro/C1-type domain-containing protein</fullName>
    </recommendedName>
</protein>
<dbReference type="InterPro" id="IPR001387">
    <property type="entry name" value="Cro/C1-type_HTH"/>
</dbReference>
<dbReference type="InterPro" id="IPR010982">
    <property type="entry name" value="Lambda_DNA-bd_dom_sf"/>
</dbReference>
<gene>
    <name evidence="2" type="ORF">NIES2135_46480</name>
</gene>
<accession>A0A1Z4JMD3</accession>